<gene>
    <name evidence="1" type="ORF">MSPICULIGERA_LOCUS15172</name>
</gene>
<protein>
    <submittedName>
        <fullName evidence="1">Uncharacterized protein</fullName>
    </submittedName>
</protein>
<sequence length="264" mass="30435">MMMDDGMYYMNGMYYKGRMAMDDSMDQMNGMNSMNNGMMRNGMSTNSMNNMNRQKRATASPNMMSTNSNMMDMSTSQMNQMNSMGMSGMMNNGMIMMRDMRMYQNGQCRIGNTAQGHMLYDGQATRALTTSEISQLKMFRTQLDMAASPFEPQAYTDYNGLNLDALRMPRAYGNSNYNMNYNNPNMNMNNMNMNMYDQQQHETHQAYQNGQCQMQGKYLYDGSNIRTLTTSEQSQLQNYQSQMMNGNRNARLPCFCRQVSCSSY</sequence>
<evidence type="ECO:0000313" key="1">
    <source>
        <dbReference type="EMBL" id="CAJ0576889.1"/>
    </source>
</evidence>
<dbReference type="EMBL" id="CATQJA010002647">
    <property type="protein sequence ID" value="CAJ0576889.1"/>
    <property type="molecule type" value="Genomic_DNA"/>
</dbReference>
<comment type="caution">
    <text evidence="1">The sequence shown here is derived from an EMBL/GenBank/DDBJ whole genome shotgun (WGS) entry which is preliminary data.</text>
</comment>
<proteinExistence type="predicted"/>
<evidence type="ECO:0000313" key="2">
    <source>
        <dbReference type="Proteomes" id="UP001177023"/>
    </source>
</evidence>
<dbReference type="InterPro" id="IPR038412">
    <property type="entry name" value="Pepsin-I3_sf"/>
</dbReference>
<reference evidence="1" key="1">
    <citation type="submission" date="2023-06" db="EMBL/GenBank/DDBJ databases">
        <authorList>
            <person name="Delattre M."/>
        </authorList>
    </citation>
    <scope>NUCLEOTIDE SEQUENCE</scope>
    <source>
        <strain evidence="1">AF72</strain>
    </source>
</reference>
<dbReference type="Gene3D" id="3.30.1120.50">
    <property type="entry name" value="Pepsin inhibitor-3"/>
    <property type="match status" value="1"/>
</dbReference>
<accession>A0AA36CXI0</accession>
<name>A0AA36CXI0_9BILA</name>
<organism evidence="1 2">
    <name type="scientific">Mesorhabditis spiculigera</name>
    <dbReference type="NCBI Taxonomy" id="96644"/>
    <lineage>
        <taxon>Eukaryota</taxon>
        <taxon>Metazoa</taxon>
        <taxon>Ecdysozoa</taxon>
        <taxon>Nematoda</taxon>
        <taxon>Chromadorea</taxon>
        <taxon>Rhabditida</taxon>
        <taxon>Rhabditina</taxon>
        <taxon>Rhabditomorpha</taxon>
        <taxon>Rhabditoidea</taxon>
        <taxon>Rhabditidae</taxon>
        <taxon>Mesorhabditinae</taxon>
        <taxon>Mesorhabditis</taxon>
    </lineage>
</organism>
<dbReference type="Proteomes" id="UP001177023">
    <property type="component" value="Unassembled WGS sequence"/>
</dbReference>
<dbReference type="AlphaFoldDB" id="A0AA36CXI0"/>
<keyword evidence="2" id="KW-1185">Reference proteome</keyword>
<feature type="non-terminal residue" evidence="1">
    <location>
        <position position="264"/>
    </location>
</feature>